<sequence>MDIRRRATQREMEQGMQEMQLAQKRMEEESKQRGEEAIEDGRIEERDEAASSLEDEAKKGEGVLVLSSATPDQPQGQPVSLRPAVPATPPPSQPPQSFSKSASASERPTPALTARQSEEKRAGEGGNQGLEGEERVQDPSVRGFASSSPNGLAATPQDVKKSEFEMAYTPLFTPEQFLESEERRFNEELLERDRQLAMLQNRMVVEQSEREEIKRLLVSVLNENQKLKERILAVESQPAEPEARFATPDSISKDGSGQAERSFGIETTRLQGMNLEKVFGKEAARPPKEDGSVGQQVFPEAVRPPRIESSNGDCGEAWKKGERFVDGPRGQQERSREEDFNSKTMEFMFLMMQSMRDLQQKISDGKNDEGAVMGVEVVRSGAPDLPDLMPWTSGTGPLELGDWMLLLNPIISDLTTSSQEWWEIMTQEVEAWYQRHVSLSPLDRLNHGFAAPASLQQPRWQRLERRVSTMIMKAIPESCCEELVAARRMDVFGVLTYLFTTYSPGGVAEKQTLLKSLEDPAEITSVQEAPGAIRKWMRWRRRAKEVGAVEPDPALLLKGLNKMTRRVLESHRDIQFRVSLVRNTLSVDTTPTSSSVDQLAAHLLAELEQCAMTDKRSITTTAKKECTWSHEQRDELRRCYVCGSSQHLAPSCTRPKSSSTSPEKSAPKAKQLKTEEEKVGGKKESEEAAASTQDSAMKDLIDEASIGAEKHLRSSIFIGDSEGKEDLMERLQQQLNSLRQKQKVLRLQKMATGDQAGLIDSGATHPLRPQKNGEVTAGFPVVGVSLADGRRIQLKMSPGGAMISPDPMVEPIVPMGPLAEVLGCEIAWKDGKLSIRHPLRGDLKVSQHNGCPQVSRQLALDLISELEDANQGLKRGLEMSDEFEWLQAMVKAHPVLAQLPDHIKERLAVQPGDWNGLPCNRRWRRAMQRDGLLLHLYAGEDSGFTFGKAWKQCGGEERILLEVDVKRGSQHDMIPDDGIYASLITAAIQGKILGIAGGPNCRSRSVLRHYEIPGCDTAPRPVRAWKGEEYGKKDLSEKEKKMVEEDDILLWRQIFLFMIATYARRARGHDHPLAFVLEQPSSPREYKPEVVSFWDQWEWHEIKKEFELKETHFTQKSLGGEATKPTTLGTSLDLVPEDFQIKGPVCPGGVRSSKDLARWPPGLMRMLAVAIKEQTMQSHARIAPMSWEDHIRFGHVPYRKDCKTCQETLQQQEPHRRARHLQTGTLSLDVAGPFTPHVGFRLAFWCGVFQKTLTKCASHQMKNSKEDQSNYILVAPPTIFVKKGCLRPGTLYRPKRAVYGLRRSPRLWGLCRDSEMRSFEVEVEKKEGGKIKLQLRQLDSEPNLWRLEEVGKEEGSEPSIQYGLVMTYVDDIFITGPPEVTRAVAQKFQATWTTSEPEVVGEEAIRFLGMEVSTSKNAEGRDVWHVTQESFVKDLVKRQAKEVQPKKIPITRDQALMTLDPSPPTLEKVRKCQKVVGELLWVLTRTRPDLMYSISRLGSNVTKATSSVLEAADQVQGYLLKTCAEGLRYQDDEKEPIKIQVFSDVSDAPNDEESFGCFIITLNRAPIFWRAGRQHLVTLSTAEAELAELVEAMTAGESVAAIVDELIGYVPRGAFTDSQSALAIITADGGNWRTRHLRTRASYARQTVLSGRWVIHHSPGEFLTADIGTKPLSSKRLETLREMMMMGSPPKKEEIKQEEKDEEQKEKGETLAKAIKVSDDMIRLVTTIAILAVARGDSEDEEEEGGYQALQSMLAVFAILMVLLTLFVQWLWKVGVQIARRQNLSPEATGSRPEVRGPVRLQPRERGGESDDVPPRRPRQGPTEMVERPQFLPSEEGIENEREENEREENDRGEETEVSSTSSSEESSDSLGERIENELQNIEAEVAEIRERLRITPPEDEPDAEGPGFGVLTTRYGKAYHLSHQCPYLTNPRVPKAPRWDYSSPWCPQEGGYGYEAPFPDDVDLDTYFQYVNEGGGCKDYQGIKTGGWKFTGSGCVDGACPGSDAPLFGQPDGRTDVEGCCWWGRGVIQTTGTCSMARLNFYMGKRAADEGRSSIYPSIDFCKNPNSICDPNSPAELKWVAGMFYWLNAVQPYNSGGWNYISELKKWVDNGMNTGDSSFINGASGIVNRGCHNPPNCGTGELHAGAKRAENFQKVLKAMGLV</sequence>
<evidence type="ECO:0000256" key="1">
    <source>
        <dbReference type="SAM" id="Coils"/>
    </source>
</evidence>
<evidence type="ECO:0000313" key="3">
    <source>
        <dbReference type="EMBL" id="CAI4017293.1"/>
    </source>
</evidence>
<name>A0A9P1GL33_9DINO</name>
<accession>A0A9P1GL33</accession>
<feature type="region of interest" description="Disordered" evidence="2">
    <location>
        <begin position="304"/>
        <end position="339"/>
    </location>
</feature>
<dbReference type="PANTHER" id="PTHR21113">
    <property type="entry name" value="AGAP001705-PA"/>
    <property type="match status" value="1"/>
</dbReference>
<reference evidence="4 5" key="2">
    <citation type="submission" date="2024-05" db="EMBL/GenBank/DDBJ databases">
        <authorList>
            <person name="Chen Y."/>
            <person name="Shah S."/>
            <person name="Dougan E. K."/>
            <person name="Thang M."/>
            <person name="Chan C."/>
        </authorList>
    </citation>
    <scope>NUCLEOTIDE SEQUENCE [LARGE SCALE GENOMIC DNA]</scope>
</reference>
<dbReference type="InterPro" id="IPR043502">
    <property type="entry name" value="DNA/RNA_pol_sf"/>
</dbReference>
<feature type="compositionally biased region" description="Basic and acidic residues" evidence="2">
    <location>
        <begin position="1690"/>
        <end position="1707"/>
    </location>
</feature>
<feature type="coiled-coil region" evidence="1">
    <location>
        <begin position="721"/>
        <end position="748"/>
    </location>
</feature>
<feature type="compositionally biased region" description="Basic and acidic residues" evidence="2">
    <location>
        <begin position="1"/>
        <end position="13"/>
    </location>
</feature>
<feature type="region of interest" description="Disordered" evidence="2">
    <location>
        <begin position="1"/>
        <end position="158"/>
    </location>
</feature>
<feature type="compositionally biased region" description="Acidic residues" evidence="2">
    <location>
        <begin position="1836"/>
        <end position="1848"/>
    </location>
</feature>
<evidence type="ECO:0000313" key="4">
    <source>
        <dbReference type="EMBL" id="CAL4804605.1"/>
    </source>
</evidence>
<feature type="compositionally biased region" description="Basic and acidic residues" evidence="2">
    <location>
        <begin position="672"/>
        <end position="686"/>
    </location>
</feature>
<dbReference type="CDD" id="cd09272">
    <property type="entry name" value="RNase_HI_RT_Ty1"/>
    <property type="match status" value="1"/>
</dbReference>
<feature type="compositionally biased region" description="Low complexity" evidence="2">
    <location>
        <begin position="95"/>
        <end position="105"/>
    </location>
</feature>
<feature type="region of interest" description="Disordered" evidence="2">
    <location>
        <begin position="1686"/>
        <end position="1707"/>
    </location>
</feature>
<protein>
    <submittedName>
        <fullName evidence="4">Retrovirus-related Pol polyprotein from transposon RE2 (Retro element 2) (AtRE2)</fullName>
    </submittedName>
</protein>
<dbReference type="PANTHER" id="PTHR21113:SF4">
    <property type="entry name" value="CHITIN-BINDING TYPE-4 DOMAIN-CONTAINING PROTEIN"/>
    <property type="match status" value="1"/>
</dbReference>
<dbReference type="Proteomes" id="UP001152797">
    <property type="component" value="Unassembled WGS sequence"/>
</dbReference>
<dbReference type="Gene3D" id="1.10.530.10">
    <property type="match status" value="1"/>
</dbReference>
<feature type="region of interest" description="Disordered" evidence="2">
    <location>
        <begin position="646"/>
        <end position="696"/>
    </location>
</feature>
<feature type="compositionally biased region" description="Polar residues" evidence="2">
    <location>
        <begin position="646"/>
        <end position="663"/>
    </location>
</feature>
<feature type="compositionally biased region" description="Polar residues" evidence="2">
    <location>
        <begin position="67"/>
        <end position="78"/>
    </location>
</feature>
<feature type="compositionally biased region" description="Basic and acidic residues" evidence="2">
    <location>
        <begin position="24"/>
        <end position="61"/>
    </location>
</feature>
<feature type="compositionally biased region" description="Basic and acidic residues" evidence="2">
    <location>
        <begin position="1793"/>
        <end position="1815"/>
    </location>
</feature>
<evidence type="ECO:0000313" key="5">
    <source>
        <dbReference type="Proteomes" id="UP001152797"/>
    </source>
</evidence>
<proteinExistence type="predicted"/>
<dbReference type="EMBL" id="CAMXCT030006628">
    <property type="protein sequence ID" value="CAL4804605.1"/>
    <property type="molecule type" value="Genomic_DNA"/>
</dbReference>
<reference evidence="3" key="1">
    <citation type="submission" date="2022-10" db="EMBL/GenBank/DDBJ databases">
        <authorList>
            <person name="Chen Y."/>
            <person name="Dougan E. K."/>
            <person name="Chan C."/>
            <person name="Rhodes N."/>
            <person name="Thang M."/>
        </authorList>
    </citation>
    <scope>NUCLEOTIDE SEQUENCE</scope>
</reference>
<feature type="coiled-coil region" evidence="1">
    <location>
        <begin position="196"/>
        <end position="237"/>
    </location>
</feature>
<keyword evidence="5" id="KW-1185">Reference proteome</keyword>
<comment type="caution">
    <text evidence="3">The sequence shown here is derived from an EMBL/GenBank/DDBJ whole genome shotgun (WGS) entry which is preliminary data.</text>
</comment>
<feature type="region of interest" description="Disordered" evidence="2">
    <location>
        <begin position="239"/>
        <end position="258"/>
    </location>
</feature>
<gene>
    <name evidence="3" type="ORF">C1SCF055_LOCUS41949</name>
</gene>
<dbReference type="SUPFAM" id="SSF56672">
    <property type="entry name" value="DNA/RNA polymerases"/>
    <property type="match status" value="1"/>
</dbReference>
<evidence type="ECO:0000256" key="2">
    <source>
        <dbReference type="SAM" id="MobiDB-lite"/>
    </source>
</evidence>
<dbReference type="OrthoDB" id="851134at2759"/>
<dbReference type="EMBL" id="CAMXCT010006628">
    <property type="protein sequence ID" value="CAI4017293.1"/>
    <property type="molecule type" value="Genomic_DNA"/>
</dbReference>
<feature type="compositionally biased region" description="Basic and acidic residues" evidence="2">
    <location>
        <begin position="316"/>
        <end position="339"/>
    </location>
</feature>
<keyword evidence="1" id="KW-0175">Coiled coil</keyword>
<feature type="region of interest" description="Disordered" evidence="2">
    <location>
        <begin position="1785"/>
        <end position="1872"/>
    </location>
</feature>
<dbReference type="EMBL" id="CAMXCT020006628">
    <property type="protein sequence ID" value="CAL1170668.1"/>
    <property type="molecule type" value="Genomic_DNA"/>
</dbReference>
<organism evidence="3">
    <name type="scientific">Cladocopium goreaui</name>
    <dbReference type="NCBI Taxonomy" id="2562237"/>
    <lineage>
        <taxon>Eukaryota</taxon>
        <taxon>Sar</taxon>
        <taxon>Alveolata</taxon>
        <taxon>Dinophyceae</taxon>
        <taxon>Suessiales</taxon>
        <taxon>Symbiodiniaceae</taxon>
        <taxon>Cladocopium</taxon>
    </lineage>
</organism>